<sequence length="67" mass="7518">MVLKFISPIWGSAHLNLNDFLKTPKNAKNAGYVGIETDLPIDKNAKQEIVEMVSDHGLEIVAEHWET</sequence>
<dbReference type="AlphaFoldDB" id="A0A1G9MB18"/>
<gene>
    <name evidence="1" type="ORF">SAMN04488514_102436</name>
</gene>
<name>A0A1G9MB18_9FLAO</name>
<dbReference type="RefSeq" id="WP_089886826.1">
    <property type="nucleotide sequence ID" value="NZ_FNGV01000002.1"/>
</dbReference>
<dbReference type="STRING" id="192904.SAMN04488514_102436"/>
<evidence type="ECO:0008006" key="3">
    <source>
        <dbReference type="Google" id="ProtNLM"/>
    </source>
</evidence>
<evidence type="ECO:0000313" key="1">
    <source>
        <dbReference type="EMBL" id="SDL71127.1"/>
    </source>
</evidence>
<keyword evidence="2" id="KW-1185">Reference proteome</keyword>
<protein>
    <recommendedName>
        <fullName evidence="3">Xylose isomerase-like TIM barrel</fullName>
    </recommendedName>
</protein>
<dbReference type="Proteomes" id="UP000199440">
    <property type="component" value="Unassembled WGS sequence"/>
</dbReference>
<organism evidence="1 2">
    <name type="scientific">Kriegella aquimaris</name>
    <dbReference type="NCBI Taxonomy" id="192904"/>
    <lineage>
        <taxon>Bacteria</taxon>
        <taxon>Pseudomonadati</taxon>
        <taxon>Bacteroidota</taxon>
        <taxon>Flavobacteriia</taxon>
        <taxon>Flavobacteriales</taxon>
        <taxon>Flavobacteriaceae</taxon>
        <taxon>Kriegella</taxon>
    </lineage>
</organism>
<accession>A0A1G9MB18</accession>
<dbReference type="EMBL" id="FNGV01000002">
    <property type="protein sequence ID" value="SDL71127.1"/>
    <property type="molecule type" value="Genomic_DNA"/>
</dbReference>
<reference evidence="1 2" key="1">
    <citation type="submission" date="2016-10" db="EMBL/GenBank/DDBJ databases">
        <authorList>
            <person name="de Groot N.N."/>
        </authorList>
    </citation>
    <scope>NUCLEOTIDE SEQUENCE [LARGE SCALE GENOMIC DNA]</scope>
    <source>
        <strain evidence="1 2">DSM 19886</strain>
    </source>
</reference>
<proteinExistence type="predicted"/>
<evidence type="ECO:0000313" key="2">
    <source>
        <dbReference type="Proteomes" id="UP000199440"/>
    </source>
</evidence>
<dbReference type="OrthoDB" id="2555274at2"/>